<keyword evidence="3" id="KW-1185">Reference proteome</keyword>
<dbReference type="OrthoDB" id="129077at2759"/>
<accession>A0A1V9YF53</accession>
<dbReference type="EMBL" id="JNBR01001912">
    <property type="protein sequence ID" value="OQR84322.1"/>
    <property type="molecule type" value="Genomic_DNA"/>
</dbReference>
<dbReference type="InterPro" id="IPR050863">
    <property type="entry name" value="CenT-Element_Derived"/>
</dbReference>
<dbReference type="GO" id="GO:0005634">
    <property type="term" value="C:nucleus"/>
    <property type="evidence" value="ECO:0007669"/>
    <property type="project" value="TreeGrafter"/>
</dbReference>
<name>A0A1V9YF53_ACHHY</name>
<dbReference type="InterPro" id="IPR036397">
    <property type="entry name" value="RNaseH_sf"/>
</dbReference>
<dbReference type="InterPro" id="IPR004875">
    <property type="entry name" value="DDE_SF_endonuclease_dom"/>
</dbReference>
<dbReference type="GO" id="GO:0003677">
    <property type="term" value="F:DNA binding"/>
    <property type="evidence" value="ECO:0007669"/>
    <property type="project" value="TreeGrafter"/>
</dbReference>
<sequence length="284" mass="32446">MYLNAEYHRNQKHLCTKSKDIAIPFGQELVTFMKDLRREERILTTAKMVTWISSYHAGWLEDYMSKCTEKAAYNSLLRLLQRFAHRHGFVQRVPCVSKLRQGELDVIQAEFALAFWTKYELFKASEILNVDETAIDYDMPPHRTWAEVGKSSKVDTSEKHSDRLTAVLTIRADGYKLPVLFIVHGKPGGLIERNEIPLYPPGHHYVVQEDAWMDSTVWHHYLIEALKPQLEPDAPSVIIADNLRCHVSEASVETICTELCCDLAPLPENSTGTTQPLDVGAWAH</sequence>
<proteinExistence type="predicted"/>
<feature type="domain" description="DDE-1" evidence="1">
    <location>
        <begin position="162"/>
        <end position="282"/>
    </location>
</feature>
<dbReference type="AlphaFoldDB" id="A0A1V9YF53"/>
<evidence type="ECO:0000313" key="3">
    <source>
        <dbReference type="Proteomes" id="UP000243579"/>
    </source>
</evidence>
<dbReference type="Proteomes" id="UP000243579">
    <property type="component" value="Unassembled WGS sequence"/>
</dbReference>
<evidence type="ECO:0000259" key="1">
    <source>
        <dbReference type="Pfam" id="PF03184"/>
    </source>
</evidence>
<evidence type="ECO:0000313" key="2">
    <source>
        <dbReference type="EMBL" id="OQR84322.1"/>
    </source>
</evidence>
<dbReference type="Pfam" id="PF03184">
    <property type="entry name" value="DDE_1"/>
    <property type="match status" value="1"/>
</dbReference>
<protein>
    <recommendedName>
        <fullName evidence="1">DDE-1 domain-containing protein</fullName>
    </recommendedName>
</protein>
<dbReference type="PANTHER" id="PTHR19303:SF57">
    <property type="entry name" value="HTH CENPB-TYPE DOMAIN-CONTAINING PROTEIN"/>
    <property type="match status" value="1"/>
</dbReference>
<comment type="caution">
    <text evidence="2">The sequence shown here is derived from an EMBL/GenBank/DDBJ whole genome shotgun (WGS) entry which is preliminary data.</text>
</comment>
<dbReference type="PANTHER" id="PTHR19303">
    <property type="entry name" value="TRANSPOSON"/>
    <property type="match status" value="1"/>
</dbReference>
<gene>
    <name evidence="2" type="ORF">ACHHYP_13526</name>
</gene>
<dbReference type="STRING" id="1202772.A0A1V9YF53"/>
<organism evidence="2 3">
    <name type="scientific">Achlya hypogyna</name>
    <name type="common">Oomycete</name>
    <name type="synonym">Protoachlya hypogyna</name>
    <dbReference type="NCBI Taxonomy" id="1202772"/>
    <lineage>
        <taxon>Eukaryota</taxon>
        <taxon>Sar</taxon>
        <taxon>Stramenopiles</taxon>
        <taxon>Oomycota</taxon>
        <taxon>Saprolegniomycetes</taxon>
        <taxon>Saprolegniales</taxon>
        <taxon>Achlyaceae</taxon>
        <taxon>Achlya</taxon>
    </lineage>
</organism>
<reference evidence="2 3" key="1">
    <citation type="journal article" date="2014" name="Genome Biol. Evol.">
        <title>The secreted proteins of Achlya hypogyna and Thraustotheca clavata identify the ancestral oomycete secretome and reveal gene acquisitions by horizontal gene transfer.</title>
        <authorList>
            <person name="Misner I."/>
            <person name="Blouin N."/>
            <person name="Leonard G."/>
            <person name="Richards T.A."/>
            <person name="Lane C.E."/>
        </authorList>
    </citation>
    <scope>NUCLEOTIDE SEQUENCE [LARGE SCALE GENOMIC DNA]</scope>
    <source>
        <strain evidence="2 3">ATCC 48635</strain>
    </source>
</reference>
<dbReference type="Gene3D" id="3.30.420.10">
    <property type="entry name" value="Ribonuclease H-like superfamily/Ribonuclease H"/>
    <property type="match status" value="1"/>
</dbReference>